<accession>A0A171DIR5</accession>
<dbReference type="AlphaFoldDB" id="A0A171DIR5"/>
<reference evidence="9" key="2">
    <citation type="submission" date="2016-04" db="EMBL/GenBank/DDBJ databases">
        <title>Planomonospora sphaerica JCM9374 whole genome shotgun sequence.</title>
        <authorList>
            <person name="Suzuki T."/>
            <person name="Dohra H."/>
            <person name="Kodani S."/>
        </authorList>
    </citation>
    <scope>NUCLEOTIDE SEQUENCE [LARGE SCALE GENOMIC DNA]</scope>
    <source>
        <strain evidence="9">JCM 9374</strain>
    </source>
</reference>
<feature type="transmembrane region" description="Helical" evidence="6">
    <location>
        <begin position="360"/>
        <end position="379"/>
    </location>
</feature>
<evidence type="ECO:0000259" key="7">
    <source>
        <dbReference type="PROSITE" id="PS50850"/>
    </source>
</evidence>
<keyword evidence="9" id="KW-1185">Reference proteome</keyword>
<evidence type="ECO:0000256" key="4">
    <source>
        <dbReference type="ARBA" id="ARBA00023136"/>
    </source>
</evidence>
<dbReference type="EMBL" id="BDCX01000011">
    <property type="protein sequence ID" value="GAT68778.1"/>
    <property type="molecule type" value="Genomic_DNA"/>
</dbReference>
<keyword evidence="2 6" id="KW-0812">Transmembrane</keyword>
<dbReference type="PROSITE" id="PS50850">
    <property type="entry name" value="MFS"/>
    <property type="match status" value="1"/>
</dbReference>
<dbReference type="Pfam" id="PF07690">
    <property type="entry name" value="MFS_1"/>
    <property type="match status" value="2"/>
</dbReference>
<evidence type="ECO:0000256" key="3">
    <source>
        <dbReference type="ARBA" id="ARBA00022989"/>
    </source>
</evidence>
<dbReference type="GO" id="GO:0022857">
    <property type="term" value="F:transmembrane transporter activity"/>
    <property type="evidence" value="ECO:0007669"/>
    <property type="project" value="InterPro"/>
</dbReference>
<sequence>MAATTSPTSHRPVTSPRTAASGMPPASMRPARRRRTGVLTAVTCGAMGVVMADSIAATLALPALSSAAIGTGLPLGDLQWVTAAAAVPYAALLATTGRLADAIGRSRMLLLGLIVFTLGALAAVASPTLPVLLAARAVQGIAAAMVVPASLALLLAEITPARRASAVGAWSAAAGVGGILLHSTGGHLVAAFGWRGLFAPSAMIGAVLIAACLVLPQRAPSRGRLPDLLGSIVLLAGVAMLVLAIAKGHAWGWRSGPTLALAAGGLVGLVVAIGRSLRHPAPAIEMTLWRRSGFALAGAISFLYGMTSFVVLAAIPLLLREIWVLPVSRLSLMLVPISTGVLLASLAAGQLIRRYGARPVIYGGALLTAAASITGIAAMQPGTFATTTWVGVAAALGLGFGALSTGVSAAGALTAGGDRYAGAVGASMTARQLGGALGVALAVAIVDRPLLGGMMPGYILILAVVIALMLLAGVLGLFIRPTSTTPPARPHAPAVVPSFATAAQRRALRELYDAAADVVAAADLLLAQRPEASTPVDRVGSA</sequence>
<evidence type="ECO:0000256" key="1">
    <source>
        <dbReference type="ARBA" id="ARBA00004651"/>
    </source>
</evidence>
<feature type="transmembrane region" description="Helical" evidence="6">
    <location>
        <begin position="391"/>
        <end position="416"/>
    </location>
</feature>
<dbReference type="PANTHER" id="PTHR42718">
    <property type="entry name" value="MAJOR FACILITATOR SUPERFAMILY MULTIDRUG TRANSPORTER MFSC"/>
    <property type="match status" value="1"/>
</dbReference>
<feature type="transmembrane region" description="Helical" evidence="6">
    <location>
        <begin position="78"/>
        <end position="96"/>
    </location>
</feature>
<comment type="subcellular location">
    <subcellularLocation>
        <location evidence="1">Cell membrane</location>
        <topology evidence="1">Multi-pass membrane protein</topology>
    </subcellularLocation>
</comment>
<dbReference type="PANTHER" id="PTHR42718:SF48">
    <property type="entry name" value="CONSERVED TWO-DOMAIN MEMBRANE PROTEIN-RELATED"/>
    <property type="match status" value="1"/>
</dbReference>
<feature type="transmembrane region" description="Helical" evidence="6">
    <location>
        <begin position="167"/>
        <end position="185"/>
    </location>
</feature>
<evidence type="ECO:0000256" key="6">
    <source>
        <dbReference type="SAM" id="Phobius"/>
    </source>
</evidence>
<feature type="transmembrane region" description="Helical" evidence="6">
    <location>
        <begin position="252"/>
        <end position="273"/>
    </location>
</feature>
<gene>
    <name evidence="8" type="ORF">PS9374_04443</name>
</gene>
<evidence type="ECO:0000313" key="9">
    <source>
        <dbReference type="Proteomes" id="UP000077701"/>
    </source>
</evidence>
<dbReference type="Proteomes" id="UP000077701">
    <property type="component" value="Unassembled WGS sequence"/>
</dbReference>
<feature type="compositionally biased region" description="Polar residues" evidence="5">
    <location>
        <begin position="1"/>
        <end position="18"/>
    </location>
</feature>
<feature type="region of interest" description="Disordered" evidence="5">
    <location>
        <begin position="1"/>
        <end position="34"/>
    </location>
</feature>
<evidence type="ECO:0000313" key="8">
    <source>
        <dbReference type="EMBL" id="GAT68778.1"/>
    </source>
</evidence>
<dbReference type="OrthoDB" id="3536141at2"/>
<reference evidence="8 9" key="1">
    <citation type="journal article" date="2016" name="Genome Announc.">
        <title>Draft Genome Sequence of Planomonospora sphaerica JCM9374, a Rare Actinomycete.</title>
        <authorList>
            <person name="Dohra H."/>
            <person name="Suzuki T."/>
            <person name="Inoue Y."/>
            <person name="Kodani S."/>
        </authorList>
    </citation>
    <scope>NUCLEOTIDE SEQUENCE [LARGE SCALE GENOMIC DNA]</scope>
    <source>
        <strain evidence="8 9">JCM 9374</strain>
    </source>
</reference>
<dbReference type="InterPro" id="IPR011701">
    <property type="entry name" value="MFS"/>
</dbReference>
<dbReference type="Gene3D" id="1.20.1250.20">
    <property type="entry name" value="MFS general substrate transporter like domains"/>
    <property type="match status" value="1"/>
</dbReference>
<dbReference type="STRING" id="161355.PS9374_04443"/>
<feature type="transmembrane region" description="Helical" evidence="6">
    <location>
        <begin position="330"/>
        <end position="348"/>
    </location>
</feature>
<dbReference type="Gene3D" id="1.20.1720.10">
    <property type="entry name" value="Multidrug resistance protein D"/>
    <property type="match status" value="1"/>
</dbReference>
<feature type="transmembrane region" description="Helical" evidence="6">
    <location>
        <begin position="108"/>
        <end position="125"/>
    </location>
</feature>
<feature type="transmembrane region" description="Helical" evidence="6">
    <location>
        <begin position="428"/>
        <end position="446"/>
    </location>
</feature>
<evidence type="ECO:0000256" key="5">
    <source>
        <dbReference type="SAM" id="MobiDB-lite"/>
    </source>
</evidence>
<feature type="transmembrane region" description="Helical" evidence="6">
    <location>
        <begin position="197"/>
        <end position="216"/>
    </location>
</feature>
<feature type="transmembrane region" description="Helical" evidence="6">
    <location>
        <begin position="228"/>
        <end position="246"/>
    </location>
</feature>
<comment type="caution">
    <text evidence="8">The sequence shown here is derived from an EMBL/GenBank/DDBJ whole genome shotgun (WGS) entry which is preliminary data.</text>
</comment>
<feature type="transmembrane region" description="Helical" evidence="6">
    <location>
        <begin position="137"/>
        <end position="155"/>
    </location>
</feature>
<keyword evidence="4 6" id="KW-0472">Membrane</keyword>
<feature type="transmembrane region" description="Helical" evidence="6">
    <location>
        <begin position="38"/>
        <end position="58"/>
    </location>
</feature>
<dbReference type="SUPFAM" id="SSF103473">
    <property type="entry name" value="MFS general substrate transporter"/>
    <property type="match status" value="1"/>
</dbReference>
<name>A0A171DIR5_9ACTN</name>
<keyword evidence="3 6" id="KW-1133">Transmembrane helix</keyword>
<protein>
    <submittedName>
        <fullName evidence="8">MFS transporter</fullName>
    </submittedName>
</protein>
<evidence type="ECO:0000256" key="2">
    <source>
        <dbReference type="ARBA" id="ARBA00022692"/>
    </source>
</evidence>
<dbReference type="GO" id="GO:0005886">
    <property type="term" value="C:plasma membrane"/>
    <property type="evidence" value="ECO:0007669"/>
    <property type="project" value="UniProtKB-SubCell"/>
</dbReference>
<organism evidence="8 9">
    <name type="scientific">Planomonospora sphaerica</name>
    <dbReference type="NCBI Taxonomy" id="161355"/>
    <lineage>
        <taxon>Bacteria</taxon>
        <taxon>Bacillati</taxon>
        <taxon>Actinomycetota</taxon>
        <taxon>Actinomycetes</taxon>
        <taxon>Streptosporangiales</taxon>
        <taxon>Streptosporangiaceae</taxon>
        <taxon>Planomonospora</taxon>
    </lineage>
</organism>
<dbReference type="InterPro" id="IPR036259">
    <property type="entry name" value="MFS_trans_sf"/>
</dbReference>
<proteinExistence type="predicted"/>
<feature type="domain" description="Major facilitator superfamily (MFS) profile" evidence="7">
    <location>
        <begin position="38"/>
        <end position="484"/>
    </location>
</feature>
<dbReference type="InterPro" id="IPR020846">
    <property type="entry name" value="MFS_dom"/>
</dbReference>
<feature type="transmembrane region" description="Helical" evidence="6">
    <location>
        <begin position="294"/>
        <end position="318"/>
    </location>
</feature>
<feature type="transmembrane region" description="Helical" evidence="6">
    <location>
        <begin position="458"/>
        <end position="479"/>
    </location>
</feature>